<gene>
    <name evidence="2" type="ORF">OHK93_001842</name>
</gene>
<evidence type="ECO:0000256" key="1">
    <source>
        <dbReference type="SAM" id="MobiDB-lite"/>
    </source>
</evidence>
<proteinExistence type="predicted"/>
<protein>
    <submittedName>
        <fullName evidence="2">Uncharacterized protein</fullName>
    </submittedName>
</protein>
<accession>A0AA43TWM5</accession>
<evidence type="ECO:0000313" key="2">
    <source>
        <dbReference type="EMBL" id="MDI1490638.1"/>
    </source>
</evidence>
<comment type="caution">
    <text evidence="2">The sequence shown here is derived from an EMBL/GenBank/DDBJ whole genome shotgun (WGS) entry which is preliminary data.</text>
</comment>
<name>A0AA43TWM5_9LECA</name>
<dbReference type="AlphaFoldDB" id="A0AA43TWM5"/>
<reference evidence="2" key="1">
    <citation type="journal article" date="2023" name="Genome Biol. Evol.">
        <title>First Whole Genome Sequence and Flow Cytometry Genome Size Data for the Lichen-Forming Fungus Ramalina farinacea (Ascomycota).</title>
        <authorList>
            <person name="Llewellyn T."/>
            <person name="Mian S."/>
            <person name="Hill R."/>
            <person name="Leitch I.J."/>
            <person name="Gaya E."/>
        </authorList>
    </citation>
    <scope>NUCLEOTIDE SEQUENCE</scope>
    <source>
        <strain evidence="2">LIQ254RAFAR</strain>
    </source>
</reference>
<dbReference type="EMBL" id="JAPUFD010000012">
    <property type="protein sequence ID" value="MDI1490638.1"/>
    <property type="molecule type" value="Genomic_DNA"/>
</dbReference>
<organism evidence="2 3">
    <name type="scientific">Ramalina farinacea</name>
    <dbReference type="NCBI Taxonomy" id="258253"/>
    <lineage>
        <taxon>Eukaryota</taxon>
        <taxon>Fungi</taxon>
        <taxon>Dikarya</taxon>
        <taxon>Ascomycota</taxon>
        <taxon>Pezizomycotina</taxon>
        <taxon>Lecanoromycetes</taxon>
        <taxon>OSLEUM clade</taxon>
        <taxon>Lecanoromycetidae</taxon>
        <taxon>Lecanorales</taxon>
        <taxon>Lecanorineae</taxon>
        <taxon>Ramalinaceae</taxon>
        <taxon>Ramalina</taxon>
    </lineage>
</organism>
<keyword evidence="3" id="KW-1185">Reference proteome</keyword>
<dbReference type="Proteomes" id="UP001161017">
    <property type="component" value="Unassembled WGS sequence"/>
</dbReference>
<evidence type="ECO:0000313" key="3">
    <source>
        <dbReference type="Proteomes" id="UP001161017"/>
    </source>
</evidence>
<feature type="compositionally biased region" description="Low complexity" evidence="1">
    <location>
        <begin position="19"/>
        <end position="50"/>
    </location>
</feature>
<feature type="region of interest" description="Disordered" evidence="1">
    <location>
        <begin position="1"/>
        <end position="87"/>
    </location>
</feature>
<sequence length="121" mass="13172">MGTRSSPDESSQDAMFPKAGAEQSSGAVASSSSFPIEPSSPPASQTQASQNDGLEELMDAAEEEGASVAQERMGRDTFVPGASWNNKKARDEWQRAWNQLEHKSFSLKEFGDPFDDSLNER</sequence>
<feature type="compositionally biased region" description="Polar residues" evidence="1">
    <location>
        <begin position="1"/>
        <end position="13"/>
    </location>
</feature>
<feature type="compositionally biased region" description="Acidic residues" evidence="1">
    <location>
        <begin position="53"/>
        <end position="65"/>
    </location>
</feature>